<sequence length="91" mass="10420">EWSIEAADKETESADEETEATNVAETGNSFYHDRCFYPFCSLVELRVQISEKAQIICGGNRSEKKIETDVVQTESRSKKVQRRSMNSGRKR</sequence>
<name>A0A392R3X5_9FABA</name>
<comment type="caution">
    <text evidence="2">The sequence shown here is derived from an EMBL/GenBank/DDBJ whole genome shotgun (WGS) entry which is preliminary data.</text>
</comment>
<dbReference type="AlphaFoldDB" id="A0A392R3X5"/>
<proteinExistence type="predicted"/>
<keyword evidence="3" id="KW-1185">Reference proteome</keyword>
<feature type="non-terminal residue" evidence="2">
    <location>
        <position position="1"/>
    </location>
</feature>
<protein>
    <submittedName>
        <fullName evidence="2">Uncharacterized protein</fullName>
    </submittedName>
</protein>
<evidence type="ECO:0000313" key="2">
    <source>
        <dbReference type="EMBL" id="MCI30520.1"/>
    </source>
</evidence>
<dbReference type="EMBL" id="LXQA010180250">
    <property type="protein sequence ID" value="MCI30520.1"/>
    <property type="molecule type" value="Genomic_DNA"/>
</dbReference>
<evidence type="ECO:0000313" key="3">
    <source>
        <dbReference type="Proteomes" id="UP000265520"/>
    </source>
</evidence>
<feature type="compositionally biased region" description="Basic and acidic residues" evidence="1">
    <location>
        <begin position="1"/>
        <end position="12"/>
    </location>
</feature>
<organism evidence="2 3">
    <name type="scientific">Trifolium medium</name>
    <dbReference type="NCBI Taxonomy" id="97028"/>
    <lineage>
        <taxon>Eukaryota</taxon>
        <taxon>Viridiplantae</taxon>
        <taxon>Streptophyta</taxon>
        <taxon>Embryophyta</taxon>
        <taxon>Tracheophyta</taxon>
        <taxon>Spermatophyta</taxon>
        <taxon>Magnoliopsida</taxon>
        <taxon>eudicotyledons</taxon>
        <taxon>Gunneridae</taxon>
        <taxon>Pentapetalae</taxon>
        <taxon>rosids</taxon>
        <taxon>fabids</taxon>
        <taxon>Fabales</taxon>
        <taxon>Fabaceae</taxon>
        <taxon>Papilionoideae</taxon>
        <taxon>50 kb inversion clade</taxon>
        <taxon>NPAAA clade</taxon>
        <taxon>Hologalegina</taxon>
        <taxon>IRL clade</taxon>
        <taxon>Trifolieae</taxon>
        <taxon>Trifolium</taxon>
    </lineage>
</organism>
<feature type="region of interest" description="Disordered" evidence="1">
    <location>
        <begin position="66"/>
        <end position="91"/>
    </location>
</feature>
<accession>A0A392R3X5</accession>
<dbReference type="Proteomes" id="UP000265520">
    <property type="component" value="Unassembled WGS sequence"/>
</dbReference>
<reference evidence="2 3" key="1">
    <citation type="journal article" date="2018" name="Front. Plant Sci.">
        <title>Red Clover (Trifolium pratense) and Zigzag Clover (T. medium) - A Picture of Genomic Similarities and Differences.</title>
        <authorList>
            <person name="Dluhosova J."/>
            <person name="Istvanek J."/>
            <person name="Nedelnik J."/>
            <person name="Repkova J."/>
        </authorList>
    </citation>
    <scope>NUCLEOTIDE SEQUENCE [LARGE SCALE GENOMIC DNA]</scope>
    <source>
        <strain evidence="3">cv. 10/8</strain>
        <tissue evidence="2">Leaf</tissue>
    </source>
</reference>
<feature type="region of interest" description="Disordered" evidence="1">
    <location>
        <begin position="1"/>
        <end position="21"/>
    </location>
</feature>
<feature type="compositionally biased region" description="Basic residues" evidence="1">
    <location>
        <begin position="78"/>
        <end position="91"/>
    </location>
</feature>
<evidence type="ECO:0000256" key="1">
    <source>
        <dbReference type="SAM" id="MobiDB-lite"/>
    </source>
</evidence>